<reference evidence="3" key="1">
    <citation type="journal article" date="2019" name="Int. J. Syst. Evol. Microbiol.">
        <title>The Global Catalogue of Microorganisms (GCM) 10K type strain sequencing project: providing services to taxonomists for standard genome sequencing and annotation.</title>
        <authorList>
            <consortium name="The Broad Institute Genomics Platform"/>
            <consortium name="The Broad Institute Genome Sequencing Center for Infectious Disease"/>
            <person name="Wu L."/>
            <person name="Ma J."/>
        </authorList>
    </citation>
    <scope>NUCLEOTIDE SEQUENCE [LARGE SCALE GENOMIC DNA]</scope>
    <source>
        <strain evidence="3">KCTC 33792</strain>
    </source>
</reference>
<dbReference type="RefSeq" id="WP_380714094.1">
    <property type="nucleotide sequence ID" value="NZ_JBHUML010000005.1"/>
</dbReference>
<dbReference type="EMBL" id="JBHUML010000005">
    <property type="protein sequence ID" value="MFD2706794.1"/>
    <property type="molecule type" value="Genomic_DNA"/>
</dbReference>
<evidence type="ECO:0000313" key="3">
    <source>
        <dbReference type="Proteomes" id="UP001597520"/>
    </source>
</evidence>
<keyword evidence="3" id="KW-1185">Reference proteome</keyword>
<accession>A0ABW5T4B7</accession>
<comment type="caution">
    <text evidence="2">The sequence shown here is derived from an EMBL/GenBank/DDBJ whole genome shotgun (WGS) entry which is preliminary data.</text>
</comment>
<name>A0ABW5T4B7_9BACI</name>
<feature type="region of interest" description="Disordered" evidence="1">
    <location>
        <begin position="45"/>
        <end position="68"/>
    </location>
</feature>
<evidence type="ECO:0000313" key="2">
    <source>
        <dbReference type="EMBL" id="MFD2706794.1"/>
    </source>
</evidence>
<dbReference type="Proteomes" id="UP001597520">
    <property type="component" value="Unassembled WGS sequence"/>
</dbReference>
<feature type="region of interest" description="Disordered" evidence="1">
    <location>
        <begin position="1"/>
        <end position="33"/>
    </location>
</feature>
<evidence type="ECO:0000256" key="1">
    <source>
        <dbReference type="SAM" id="MobiDB-lite"/>
    </source>
</evidence>
<organism evidence="2 3">
    <name type="scientific">Salibacterium lacus</name>
    <dbReference type="NCBI Taxonomy" id="1898109"/>
    <lineage>
        <taxon>Bacteria</taxon>
        <taxon>Bacillati</taxon>
        <taxon>Bacillota</taxon>
        <taxon>Bacilli</taxon>
        <taxon>Bacillales</taxon>
        <taxon>Bacillaceae</taxon>
    </lineage>
</organism>
<gene>
    <name evidence="2" type="ORF">ACFSUB_15125</name>
</gene>
<feature type="compositionally biased region" description="Basic and acidic residues" evidence="1">
    <location>
        <begin position="1"/>
        <end position="31"/>
    </location>
</feature>
<sequence length="68" mass="7916">MAKNAKGDKTMTTLHLKDMESRVHKSSKENQDTINHVTAQIKNKNLRQGRVRPKDSAETRILNRFNRK</sequence>
<proteinExistence type="predicted"/>
<protein>
    <submittedName>
        <fullName evidence="2">Uncharacterized protein</fullName>
    </submittedName>
</protein>